<dbReference type="PANTHER" id="PTHR34861">
    <property type="match status" value="1"/>
</dbReference>
<dbReference type="OrthoDB" id="5396at2759"/>
<gene>
    <name evidence="1" type="ORF">PHISCL_02753</name>
</gene>
<proteinExistence type="predicted"/>
<dbReference type="AlphaFoldDB" id="A0A3A3A6D5"/>
<sequence>MSDLSTIPDFDDLPPVPGMPQGCAWGIFDRNGRKDTLGTLNLLTPSVVKAAASEIKEGVSVSLKSVAALI</sequence>
<dbReference type="PANTHER" id="PTHR34861:SF10">
    <property type="entry name" value="CYCLASE"/>
    <property type="match status" value="1"/>
</dbReference>
<keyword evidence="2" id="KW-1185">Reference proteome</keyword>
<name>A0A3A3A6D5_9EURO</name>
<evidence type="ECO:0000313" key="1">
    <source>
        <dbReference type="EMBL" id="RJE24921.1"/>
    </source>
</evidence>
<organism evidence="1 2">
    <name type="scientific">Aspergillus sclerotialis</name>
    <dbReference type="NCBI Taxonomy" id="2070753"/>
    <lineage>
        <taxon>Eukaryota</taxon>
        <taxon>Fungi</taxon>
        <taxon>Dikarya</taxon>
        <taxon>Ascomycota</taxon>
        <taxon>Pezizomycotina</taxon>
        <taxon>Eurotiomycetes</taxon>
        <taxon>Eurotiomycetidae</taxon>
        <taxon>Eurotiales</taxon>
        <taxon>Aspergillaceae</taxon>
        <taxon>Aspergillus</taxon>
        <taxon>Aspergillus subgen. Polypaecilum</taxon>
    </lineage>
</organism>
<evidence type="ECO:0000313" key="2">
    <source>
        <dbReference type="Proteomes" id="UP000266188"/>
    </source>
</evidence>
<reference evidence="2" key="1">
    <citation type="submission" date="2017-02" db="EMBL/GenBank/DDBJ databases">
        <authorList>
            <person name="Tafer H."/>
            <person name="Lopandic K."/>
        </authorList>
    </citation>
    <scope>NUCLEOTIDE SEQUENCE [LARGE SCALE GENOMIC DNA]</scope>
    <source>
        <strain evidence="2">CBS 366.77</strain>
    </source>
</reference>
<accession>A0A3A3A6D5</accession>
<protein>
    <submittedName>
        <fullName evidence="1">Putative cyclase</fullName>
    </submittedName>
</protein>
<dbReference type="Proteomes" id="UP000266188">
    <property type="component" value="Unassembled WGS sequence"/>
</dbReference>
<dbReference type="EMBL" id="MVGC01000064">
    <property type="protein sequence ID" value="RJE24921.1"/>
    <property type="molecule type" value="Genomic_DNA"/>
</dbReference>
<comment type="caution">
    <text evidence="1">The sequence shown here is derived from an EMBL/GenBank/DDBJ whole genome shotgun (WGS) entry which is preliminary data.</text>
</comment>